<dbReference type="PROSITE" id="PS50882">
    <property type="entry name" value="YTH"/>
    <property type="match status" value="1"/>
</dbReference>
<evidence type="ECO:0000256" key="1">
    <source>
        <dbReference type="RuleBase" id="RU369095"/>
    </source>
</evidence>
<gene>
    <name evidence="4" type="ORF">LIER_42267</name>
</gene>
<dbReference type="PANTHER" id="PTHR12357:SF82">
    <property type="entry name" value="YTH DOMAIN-CONTAINING FAMILY PROTEIN"/>
    <property type="match status" value="1"/>
</dbReference>
<dbReference type="EMBL" id="BAABME010028636">
    <property type="protein sequence ID" value="GAA0180828.1"/>
    <property type="molecule type" value="Genomic_DNA"/>
</dbReference>
<dbReference type="PANTHER" id="PTHR12357">
    <property type="entry name" value="YTH YT521-B HOMOLOGY DOMAIN-CONTAINING"/>
    <property type="match status" value="1"/>
</dbReference>
<feature type="domain" description="YTH" evidence="3">
    <location>
        <begin position="249"/>
        <end position="386"/>
    </location>
</feature>
<keyword evidence="5" id="KW-1185">Reference proteome</keyword>
<dbReference type="Gene3D" id="3.10.590.10">
    <property type="entry name" value="ph1033 like domains"/>
    <property type="match status" value="1"/>
</dbReference>
<sequence>MLGVYGDYQQNFGYMPYEYSPTGSTMGHDGQMHGGQHYQYPTSYFQPSTATPNQSASQTEVTNSVGTNQMHLPIDSWKGNQYHAVMTNQTNGQKPLVPNNMNSGKNNGCYRSGVHPTAGSARSGYMNQIYPNNRTFDQYTSMYRSPGLMSSSYYPRIAGNGWFSVDNKYKSRSRVGYGYNKESLDGLNELNKGPRSKGLKDQKDSKPLIPDVKGQSLPMRDESDVENSTLLPYRDQYNKEDFPETYSDAKFFVIKSYTEDDVHKSIKYGVWTSTPNGNKKLDAAYKEAKEKSEGSTVFLLFSVNGSGQSVGLAEMVGPVDFDRTVEYWQQDKWSGCFPVKWHIVKDLPNSCLRHITLENNENKPVTNSRDTQEVRLEQGLEVLKIYKSYSSQTSILDDFDFYEGRQKVIQEKKSCQRQTTMQVGDSNQFGAVSTQSGENEIPNKSNDLDLNLSESSPLSPGSKANGEVKLLGENVSILSRKHTSNGSPLEVRENHFTPNGMKISP</sequence>
<proteinExistence type="inferred from homology"/>
<comment type="function">
    <text evidence="1">Specifically recognizes and binds N6-methyladenosine (m6A)-containing RNAs, and regulates mRNA stability. M6A is a modification present at internal sites of mRNAs and some non-coding RNAs and plays a role in mRNA stability and processing.</text>
</comment>
<evidence type="ECO:0000313" key="5">
    <source>
        <dbReference type="Proteomes" id="UP001454036"/>
    </source>
</evidence>
<evidence type="ECO:0000259" key="3">
    <source>
        <dbReference type="PROSITE" id="PS50882"/>
    </source>
</evidence>
<dbReference type="GO" id="GO:0003729">
    <property type="term" value="F:mRNA binding"/>
    <property type="evidence" value="ECO:0007669"/>
    <property type="project" value="UniProtKB-UniRule"/>
</dbReference>
<protein>
    <recommendedName>
        <fullName evidence="1">YTH domain-containing family protein</fullName>
    </recommendedName>
</protein>
<evidence type="ECO:0000256" key="2">
    <source>
        <dbReference type="SAM" id="MobiDB-lite"/>
    </source>
</evidence>
<dbReference type="GO" id="GO:1990247">
    <property type="term" value="F:N6-methyladenosine-containing RNA reader activity"/>
    <property type="evidence" value="ECO:0007669"/>
    <property type="project" value="UniProtKB-UniRule"/>
</dbReference>
<evidence type="ECO:0000313" key="4">
    <source>
        <dbReference type="EMBL" id="GAA0180828.1"/>
    </source>
</evidence>
<feature type="region of interest" description="Disordered" evidence="2">
    <location>
        <begin position="428"/>
        <end position="466"/>
    </location>
</feature>
<feature type="compositionally biased region" description="Polar residues" evidence="2">
    <location>
        <begin position="428"/>
        <end position="444"/>
    </location>
</feature>
<dbReference type="InterPro" id="IPR007275">
    <property type="entry name" value="YTH_domain"/>
</dbReference>
<comment type="similarity">
    <text evidence="1">Belongs to the YTHDF family.</text>
</comment>
<feature type="region of interest" description="Disordered" evidence="2">
    <location>
        <begin position="180"/>
        <end position="225"/>
    </location>
</feature>
<comment type="caution">
    <text evidence="4">The sequence shown here is derived from an EMBL/GenBank/DDBJ whole genome shotgun (WGS) entry which is preliminary data.</text>
</comment>
<dbReference type="GO" id="GO:0005737">
    <property type="term" value="C:cytoplasm"/>
    <property type="evidence" value="ECO:0007669"/>
    <property type="project" value="TreeGrafter"/>
</dbReference>
<accession>A0AAV3RNJ0</accession>
<dbReference type="Proteomes" id="UP001454036">
    <property type="component" value="Unassembled WGS sequence"/>
</dbReference>
<feature type="compositionally biased region" description="Low complexity" evidence="2">
    <location>
        <begin position="448"/>
        <end position="462"/>
    </location>
</feature>
<name>A0AAV3RNJ0_LITER</name>
<dbReference type="Pfam" id="PF04146">
    <property type="entry name" value="YTH"/>
    <property type="match status" value="1"/>
</dbReference>
<reference evidence="4 5" key="1">
    <citation type="submission" date="2024-01" db="EMBL/GenBank/DDBJ databases">
        <title>The complete chloroplast genome sequence of Lithospermum erythrorhizon: insights into the phylogenetic relationship among Boraginaceae species and the maternal lineages of purple gromwells.</title>
        <authorList>
            <person name="Okada T."/>
            <person name="Watanabe K."/>
        </authorList>
    </citation>
    <scope>NUCLEOTIDE SEQUENCE [LARGE SCALE GENOMIC DNA]</scope>
</reference>
<feature type="region of interest" description="Disordered" evidence="2">
    <location>
        <begin position="479"/>
        <end position="505"/>
    </location>
</feature>
<dbReference type="GO" id="GO:0061157">
    <property type="term" value="P:mRNA destabilization"/>
    <property type="evidence" value="ECO:0007669"/>
    <property type="project" value="TreeGrafter"/>
</dbReference>
<dbReference type="InterPro" id="IPR045168">
    <property type="entry name" value="YTH_prot"/>
</dbReference>
<organism evidence="4 5">
    <name type="scientific">Lithospermum erythrorhizon</name>
    <name type="common">Purple gromwell</name>
    <name type="synonym">Lithospermum officinale var. erythrorhizon</name>
    <dbReference type="NCBI Taxonomy" id="34254"/>
    <lineage>
        <taxon>Eukaryota</taxon>
        <taxon>Viridiplantae</taxon>
        <taxon>Streptophyta</taxon>
        <taxon>Embryophyta</taxon>
        <taxon>Tracheophyta</taxon>
        <taxon>Spermatophyta</taxon>
        <taxon>Magnoliopsida</taxon>
        <taxon>eudicotyledons</taxon>
        <taxon>Gunneridae</taxon>
        <taxon>Pentapetalae</taxon>
        <taxon>asterids</taxon>
        <taxon>lamiids</taxon>
        <taxon>Boraginales</taxon>
        <taxon>Boraginaceae</taxon>
        <taxon>Boraginoideae</taxon>
        <taxon>Lithospermeae</taxon>
        <taxon>Lithospermum</taxon>
    </lineage>
</organism>
<keyword evidence="1" id="KW-0694">RNA-binding</keyword>
<dbReference type="AlphaFoldDB" id="A0AAV3RNJ0"/>
<dbReference type="CDD" id="cd21134">
    <property type="entry name" value="YTH"/>
    <property type="match status" value="1"/>
</dbReference>